<feature type="region of interest" description="Disordered" evidence="1">
    <location>
        <begin position="1"/>
        <end position="71"/>
    </location>
</feature>
<protein>
    <submittedName>
        <fullName evidence="2">Uncharacterized protein</fullName>
    </submittedName>
</protein>
<gene>
    <name evidence="2" type="ORF">C2E21_9478</name>
</gene>
<dbReference type="Proteomes" id="UP000239899">
    <property type="component" value="Unassembled WGS sequence"/>
</dbReference>
<evidence type="ECO:0000313" key="2">
    <source>
        <dbReference type="EMBL" id="PRW05860.1"/>
    </source>
</evidence>
<name>A0A2P6TBC9_CHLSO</name>
<evidence type="ECO:0000313" key="3">
    <source>
        <dbReference type="Proteomes" id="UP000239899"/>
    </source>
</evidence>
<reference evidence="2 3" key="1">
    <citation type="journal article" date="2018" name="Plant J.">
        <title>Genome sequences of Chlorella sorokiniana UTEX 1602 and Micractinium conductrix SAG 241.80: implications to maltose excretion by a green alga.</title>
        <authorList>
            <person name="Arriola M.B."/>
            <person name="Velmurugan N."/>
            <person name="Zhang Y."/>
            <person name="Plunkett M.H."/>
            <person name="Hondzo H."/>
            <person name="Barney B.M."/>
        </authorList>
    </citation>
    <scope>NUCLEOTIDE SEQUENCE [LARGE SCALE GENOMIC DNA]</scope>
    <source>
        <strain evidence="3">UTEX 1602</strain>
    </source>
</reference>
<feature type="compositionally biased region" description="Basic residues" evidence="1">
    <location>
        <begin position="1"/>
        <end position="13"/>
    </location>
</feature>
<feature type="compositionally biased region" description="Basic and acidic residues" evidence="1">
    <location>
        <begin position="42"/>
        <end position="57"/>
    </location>
</feature>
<dbReference type="EMBL" id="LHPG02000028">
    <property type="protein sequence ID" value="PRW05860.1"/>
    <property type="molecule type" value="Genomic_DNA"/>
</dbReference>
<comment type="caution">
    <text evidence="2">The sequence shown here is derived from an EMBL/GenBank/DDBJ whole genome shotgun (WGS) entry which is preliminary data.</text>
</comment>
<organism evidence="2 3">
    <name type="scientific">Chlorella sorokiniana</name>
    <name type="common">Freshwater green alga</name>
    <dbReference type="NCBI Taxonomy" id="3076"/>
    <lineage>
        <taxon>Eukaryota</taxon>
        <taxon>Viridiplantae</taxon>
        <taxon>Chlorophyta</taxon>
        <taxon>core chlorophytes</taxon>
        <taxon>Trebouxiophyceae</taxon>
        <taxon>Chlorellales</taxon>
        <taxon>Chlorellaceae</taxon>
        <taxon>Chlorella clade</taxon>
        <taxon>Chlorella</taxon>
    </lineage>
</organism>
<dbReference type="AlphaFoldDB" id="A0A2P6TBC9"/>
<evidence type="ECO:0000256" key="1">
    <source>
        <dbReference type="SAM" id="MobiDB-lite"/>
    </source>
</evidence>
<sequence>MANNRRSSHRRNALVHWQSRAAAEQGRKRNKQHSMERKRRMSDKGRERARLVARPDDLGAALARTRGGGTA</sequence>
<feature type="compositionally biased region" description="Basic residues" evidence="1">
    <location>
        <begin position="28"/>
        <end position="41"/>
    </location>
</feature>
<proteinExistence type="predicted"/>
<accession>A0A2P6TBC9</accession>
<keyword evidence="3" id="KW-1185">Reference proteome</keyword>